<feature type="region of interest" description="Disordered" evidence="5">
    <location>
        <begin position="813"/>
        <end position="839"/>
    </location>
</feature>
<dbReference type="InParanoid" id="D7FN63"/>
<name>D7FN63_ECTSI</name>
<evidence type="ECO:0000256" key="6">
    <source>
        <dbReference type="SAM" id="Phobius"/>
    </source>
</evidence>
<keyword evidence="2" id="KW-0863">Zinc-finger</keyword>
<evidence type="ECO:0000256" key="2">
    <source>
        <dbReference type="ARBA" id="ARBA00022771"/>
    </source>
</evidence>
<keyword evidence="6" id="KW-0472">Membrane</keyword>
<feature type="transmembrane region" description="Helical" evidence="6">
    <location>
        <begin position="378"/>
        <end position="405"/>
    </location>
</feature>
<protein>
    <submittedName>
        <fullName evidence="7">Mdm2, transformed 3T3 cell double minute 2, p53 binding protein (Mouse), isoform CRA_c</fullName>
    </submittedName>
</protein>
<dbReference type="AlphaFoldDB" id="D7FN63"/>
<evidence type="ECO:0000256" key="4">
    <source>
        <dbReference type="SAM" id="Coils"/>
    </source>
</evidence>
<sequence>MQEAQVDAFTSGEHEMSPISGWMWRGRKGSGVAKGVKGLGMLQHLRDSRLIPYRLGCNCLYDHPALKHLLSGRENGSSPDAFPRLMHINPSMAGPVILRRREKGVVPGAVAFAGAEFVVVGKTVVGVEEVWEVVSELSEFFASQFSEDFDESPPPSPPGLEGVPEFHTKHGTARSTLFVPATSEGMLTLLEGQAPGDIDRFKAWHMDPEFHTISHHVWCLEDLRIFLFLHRLLFVFWVVPFTVQQLSGLLRIIVLCGYLVMLACRLPAHEDWLYEYYRSRVGQAVVAVMRVLLVVCCVVRKVLKVASMLARELVTQMMTLPGLILGEKGVVIMMAIVLVVMEVTHLVAGIVYTLYRAGVDLTIACLPRVPWLASSVRFADAALGYLLNLVVVLFLGSVSLVLWWYSPPKEAPSVQTEKRYRELLEKTDPESKEELAKLVKELISNLRHQNEMAMERRRNIKTKGARDCFGGRRVCAHACSGALAVAAVKLKRKASSQEMAHIKLILAKSGVIRDSLVRTARFLLATDPTKAVAEVSHELFHAAYDGLIWPDEPLIGKALQSEGRDPTAENINWHRAKWVAVAAELIVDQEHTSWFKVPPGSTKEGGDTFRNSGVHPAERCVHCYTPQEGSNSSAAAAAGTRHRCMKTEGRKPSARFSACRSAVVKQSKRHKVLPRFELAEEKCCVIPADSESFTGMAAEYPYFHVEARRPGVDDSERSRRLAVRVRSLDEKFDWLVSLDKEMAEAKAAARRPASGPQDGEPNAKDQEEDDKTTRERKAAQERKARRVKARKERAKEAEAVRLQRLKELEELIAAEEKEDGDGSAEGDSATEEAEEEEEEEDEASLCIVCMAEKRNACLVHGKTAHLVVCLPCGKRLKKANMGCPICKRRIDVVIESFTS</sequence>
<feature type="compositionally biased region" description="Basic and acidic residues" evidence="5">
    <location>
        <begin position="761"/>
        <end position="782"/>
    </location>
</feature>
<evidence type="ECO:0000313" key="7">
    <source>
        <dbReference type="EMBL" id="CBJ30124.1"/>
    </source>
</evidence>
<dbReference type="GO" id="GO:0061630">
    <property type="term" value="F:ubiquitin protein ligase activity"/>
    <property type="evidence" value="ECO:0007669"/>
    <property type="project" value="TreeGrafter"/>
</dbReference>
<feature type="compositionally biased region" description="Basic residues" evidence="5">
    <location>
        <begin position="783"/>
        <end position="792"/>
    </location>
</feature>
<keyword evidence="3" id="KW-0862">Zinc</keyword>
<dbReference type="Pfam" id="PF13920">
    <property type="entry name" value="zf-C3HC4_3"/>
    <property type="match status" value="1"/>
</dbReference>
<keyword evidence="6" id="KW-0812">Transmembrane</keyword>
<dbReference type="Proteomes" id="UP000002630">
    <property type="component" value="Linkage Group LG16"/>
</dbReference>
<evidence type="ECO:0000256" key="3">
    <source>
        <dbReference type="ARBA" id="ARBA00022833"/>
    </source>
</evidence>
<gene>
    <name evidence="7" type="ORF">Esi_0175_0039</name>
</gene>
<dbReference type="InterPro" id="IPR013083">
    <property type="entry name" value="Znf_RING/FYVE/PHD"/>
</dbReference>
<organism evidence="7 8">
    <name type="scientific">Ectocarpus siliculosus</name>
    <name type="common">Brown alga</name>
    <name type="synonym">Conferva siliculosa</name>
    <dbReference type="NCBI Taxonomy" id="2880"/>
    <lineage>
        <taxon>Eukaryota</taxon>
        <taxon>Sar</taxon>
        <taxon>Stramenopiles</taxon>
        <taxon>Ochrophyta</taxon>
        <taxon>PX clade</taxon>
        <taxon>Phaeophyceae</taxon>
        <taxon>Ectocarpales</taxon>
        <taxon>Ectocarpaceae</taxon>
        <taxon>Ectocarpus</taxon>
    </lineage>
</organism>
<feature type="region of interest" description="Disordered" evidence="5">
    <location>
        <begin position="746"/>
        <end position="793"/>
    </location>
</feature>
<dbReference type="EMBL" id="FN649741">
    <property type="protein sequence ID" value="CBJ30124.1"/>
    <property type="molecule type" value="Genomic_DNA"/>
</dbReference>
<keyword evidence="6" id="KW-1133">Transmembrane helix</keyword>
<feature type="region of interest" description="Disordered" evidence="5">
    <location>
        <begin position="146"/>
        <end position="165"/>
    </location>
</feature>
<dbReference type="Gene3D" id="3.30.40.10">
    <property type="entry name" value="Zinc/RING finger domain, C3HC4 (zinc finger)"/>
    <property type="match status" value="1"/>
</dbReference>
<dbReference type="GO" id="GO:0016567">
    <property type="term" value="P:protein ubiquitination"/>
    <property type="evidence" value="ECO:0007669"/>
    <property type="project" value="TreeGrafter"/>
</dbReference>
<keyword evidence="8" id="KW-1185">Reference proteome</keyword>
<dbReference type="STRING" id="2880.D7FN63"/>
<feature type="transmembrane region" description="Helical" evidence="6">
    <location>
        <begin position="280"/>
        <end position="299"/>
    </location>
</feature>
<dbReference type="GO" id="GO:0010468">
    <property type="term" value="P:regulation of gene expression"/>
    <property type="evidence" value="ECO:0007669"/>
    <property type="project" value="TreeGrafter"/>
</dbReference>
<keyword evidence="1" id="KW-0479">Metal-binding</keyword>
<dbReference type="OrthoDB" id="24526at2759"/>
<accession>D7FN63</accession>
<dbReference type="EMBL" id="FN648255">
    <property type="protein sequence ID" value="CBJ30124.1"/>
    <property type="molecule type" value="Genomic_DNA"/>
</dbReference>
<evidence type="ECO:0000313" key="8">
    <source>
        <dbReference type="Proteomes" id="UP000002630"/>
    </source>
</evidence>
<dbReference type="GO" id="GO:0002039">
    <property type="term" value="F:p53 binding"/>
    <property type="evidence" value="ECO:0007669"/>
    <property type="project" value="TreeGrafter"/>
</dbReference>
<dbReference type="CDD" id="cd16646">
    <property type="entry name" value="mRING-HC-C2H2C4_MDM2-like"/>
    <property type="match status" value="1"/>
</dbReference>
<evidence type="ECO:0000256" key="5">
    <source>
        <dbReference type="SAM" id="MobiDB-lite"/>
    </source>
</evidence>
<reference evidence="7 8" key="1">
    <citation type="journal article" date="2010" name="Nature">
        <title>The Ectocarpus genome and the independent evolution of multicellularity in brown algae.</title>
        <authorList>
            <person name="Cock J.M."/>
            <person name="Sterck L."/>
            <person name="Rouze P."/>
            <person name="Scornet D."/>
            <person name="Allen A.E."/>
            <person name="Amoutzias G."/>
            <person name="Anthouard V."/>
            <person name="Artiguenave F."/>
            <person name="Aury J.M."/>
            <person name="Badger J.H."/>
            <person name="Beszteri B."/>
            <person name="Billiau K."/>
            <person name="Bonnet E."/>
            <person name="Bothwell J.H."/>
            <person name="Bowler C."/>
            <person name="Boyen C."/>
            <person name="Brownlee C."/>
            <person name="Carrano C.J."/>
            <person name="Charrier B."/>
            <person name="Cho G.Y."/>
            <person name="Coelho S.M."/>
            <person name="Collen J."/>
            <person name="Corre E."/>
            <person name="Da Silva C."/>
            <person name="Delage L."/>
            <person name="Delaroque N."/>
            <person name="Dittami S.M."/>
            <person name="Doulbeau S."/>
            <person name="Elias M."/>
            <person name="Farnham G."/>
            <person name="Gachon C.M."/>
            <person name="Gschloessl B."/>
            <person name="Heesch S."/>
            <person name="Jabbari K."/>
            <person name="Jubin C."/>
            <person name="Kawai H."/>
            <person name="Kimura K."/>
            <person name="Kloareg B."/>
            <person name="Kupper F.C."/>
            <person name="Lang D."/>
            <person name="Le Bail A."/>
            <person name="Leblanc C."/>
            <person name="Lerouge P."/>
            <person name="Lohr M."/>
            <person name="Lopez P.J."/>
            <person name="Martens C."/>
            <person name="Maumus F."/>
            <person name="Michel G."/>
            <person name="Miranda-Saavedra D."/>
            <person name="Morales J."/>
            <person name="Moreau H."/>
            <person name="Motomura T."/>
            <person name="Nagasato C."/>
            <person name="Napoli C.A."/>
            <person name="Nelson D.R."/>
            <person name="Nyvall-Collen P."/>
            <person name="Peters A.F."/>
            <person name="Pommier C."/>
            <person name="Potin P."/>
            <person name="Poulain J."/>
            <person name="Quesneville H."/>
            <person name="Read B."/>
            <person name="Rensing S.A."/>
            <person name="Ritter A."/>
            <person name="Rousvoal S."/>
            <person name="Samanta M."/>
            <person name="Samson G."/>
            <person name="Schroeder D.C."/>
            <person name="Segurens B."/>
            <person name="Strittmatter M."/>
            <person name="Tonon T."/>
            <person name="Tregear J.W."/>
            <person name="Valentin K."/>
            <person name="von Dassow P."/>
            <person name="Yamagishi T."/>
            <person name="Van de Peer Y."/>
            <person name="Wincker P."/>
        </authorList>
    </citation>
    <scope>NUCLEOTIDE SEQUENCE [LARGE SCALE GENOMIC DNA]</scope>
    <source>
        <strain evidence="8">Ec32 / CCAP1310/4</strain>
    </source>
</reference>
<keyword evidence="4" id="KW-0175">Coiled coil</keyword>
<dbReference type="PANTHER" id="PTHR46858">
    <property type="entry name" value="OS05G0521000 PROTEIN"/>
    <property type="match status" value="1"/>
</dbReference>
<dbReference type="PANTHER" id="PTHR46858:SF5">
    <property type="entry name" value="E3 UBIQUITIN-PROTEIN LIGASE APD1-RELATED"/>
    <property type="match status" value="1"/>
</dbReference>
<evidence type="ECO:0000256" key="1">
    <source>
        <dbReference type="ARBA" id="ARBA00022723"/>
    </source>
</evidence>
<proteinExistence type="predicted"/>
<feature type="coiled-coil region" evidence="4">
    <location>
        <begin position="432"/>
        <end position="463"/>
    </location>
</feature>
<dbReference type="GO" id="GO:0008270">
    <property type="term" value="F:zinc ion binding"/>
    <property type="evidence" value="ECO:0007669"/>
    <property type="project" value="UniProtKB-KW"/>
</dbReference>